<dbReference type="Pfam" id="PF01507">
    <property type="entry name" value="PAPS_reduct"/>
    <property type="match status" value="1"/>
</dbReference>
<sequence length="334" mass="36220">MDCRKVAETVYDLADSQDPLAPLVKEALDVIDQALDTYGQEHVSISFNGGKDCTVLLHLYAGALARRVSLSDPVKPIPAINIAVPSPFPMLEAFIEDSAKRYNLDLFHCRPPSERVESIVSPSPADGAGYMDSIPKAVGKAKGAEGMKQALEFYKNKFPNIDAILIGTRRSDPHGAKLSHRNMTDPGWPCFERVNPIINWEYADVWAFLRRLHVPYCELYDLGYTSLGSTYNTFPNPALLIDIPGGSPVSPSPSLLTPGTALSAVLSSTHTTPKPETPSPSPITVLSAYIAATHTRAENTLPGPLSPEGRLYRPAYELTEGSLERAGRGAKPLP</sequence>
<dbReference type="GO" id="GO:0006747">
    <property type="term" value="P:FAD biosynthetic process"/>
    <property type="evidence" value="ECO:0007669"/>
    <property type="project" value="TreeGrafter"/>
</dbReference>
<evidence type="ECO:0000256" key="1">
    <source>
        <dbReference type="ARBA" id="ARBA00004726"/>
    </source>
</evidence>
<evidence type="ECO:0000256" key="9">
    <source>
        <dbReference type="ARBA" id="ARBA00022840"/>
    </source>
</evidence>
<gene>
    <name evidence="14" type="ORF">GGX14DRAFT_658863</name>
</gene>
<feature type="domain" description="Phosphoadenosine phosphosulphate reductase" evidence="13">
    <location>
        <begin position="43"/>
        <end position="233"/>
    </location>
</feature>
<evidence type="ECO:0000256" key="2">
    <source>
        <dbReference type="ARBA" id="ARBA00012393"/>
    </source>
</evidence>
<evidence type="ECO:0000256" key="12">
    <source>
        <dbReference type="ARBA" id="ARBA00049494"/>
    </source>
</evidence>
<dbReference type="EC" id="2.7.7.2" evidence="2"/>
<organism evidence="14 15">
    <name type="scientific">Mycena pura</name>
    <dbReference type="NCBI Taxonomy" id="153505"/>
    <lineage>
        <taxon>Eukaryota</taxon>
        <taxon>Fungi</taxon>
        <taxon>Dikarya</taxon>
        <taxon>Basidiomycota</taxon>
        <taxon>Agaricomycotina</taxon>
        <taxon>Agaricomycetes</taxon>
        <taxon>Agaricomycetidae</taxon>
        <taxon>Agaricales</taxon>
        <taxon>Marasmiineae</taxon>
        <taxon>Mycenaceae</taxon>
        <taxon>Mycena</taxon>
    </lineage>
</organism>
<dbReference type="GO" id="GO:0005524">
    <property type="term" value="F:ATP binding"/>
    <property type="evidence" value="ECO:0007669"/>
    <property type="project" value="UniProtKB-KW"/>
</dbReference>
<evidence type="ECO:0000256" key="11">
    <source>
        <dbReference type="ARBA" id="ARBA00031871"/>
    </source>
</evidence>
<comment type="caution">
    <text evidence="14">The sequence shown here is derived from an EMBL/GenBank/DDBJ whole genome shotgun (WGS) entry which is preliminary data.</text>
</comment>
<keyword evidence="8" id="KW-0274">FAD</keyword>
<dbReference type="PANTHER" id="PTHR23293:SF9">
    <property type="entry name" value="FAD SYNTHASE"/>
    <property type="match status" value="1"/>
</dbReference>
<comment type="pathway">
    <text evidence="1">Cofactor biosynthesis; FAD biosynthesis; FAD from FMN: step 1/1.</text>
</comment>
<protein>
    <recommendedName>
        <fullName evidence="2">FAD synthase</fullName>
        <ecNumber evidence="2">2.7.7.2</ecNumber>
    </recommendedName>
    <alternativeName>
        <fullName evidence="10">FAD pyrophosphorylase</fullName>
    </alternativeName>
    <alternativeName>
        <fullName evidence="11">FMN adenylyltransferase</fullName>
    </alternativeName>
</protein>
<keyword evidence="6" id="KW-0548">Nucleotidyltransferase</keyword>
<name>A0AAD6YBN3_9AGAR</name>
<proteinExistence type="predicted"/>
<dbReference type="CDD" id="cd23948">
    <property type="entry name" value="FAD_synthase"/>
    <property type="match status" value="1"/>
</dbReference>
<reference evidence="14" key="1">
    <citation type="submission" date="2023-03" db="EMBL/GenBank/DDBJ databases">
        <title>Massive genome expansion in bonnet fungi (Mycena s.s.) driven by repeated elements and novel gene families across ecological guilds.</title>
        <authorList>
            <consortium name="Lawrence Berkeley National Laboratory"/>
            <person name="Harder C.B."/>
            <person name="Miyauchi S."/>
            <person name="Viragh M."/>
            <person name="Kuo A."/>
            <person name="Thoen E."/>
            <person name="Andreopoulos B."/>
            <person name="Lu D."/>
            <person name="Skrede I."/>
            <person name="Drula E."/>
            <person name="Henrissat B."/>
            <person name="Morin E."/>
            <person name="Kohler A."/>
            <person name="Barry K."/>
            <person name="LaButti K."/>
            <person name="Morin E."/>
            <person name="Salamov A."/>
            <person name="Lipzen A."/>
            <person name="Mereny Z."/>
            <person name="Hegedus B."/>
            <person name="Baldrian P."/>
            <person name="Stursova M."/>
            <person name="Weitz H."/>
            <person name="Taylor A."/>
            <person name="Grigoriev I.V."/>
            <person name="Nagy L.G."/>
            <person name="Martin F."/>
            <person name="Kauserud H."/>
        </authorList>
    </citation>
    <scope>NUCLEOTIDE SEQUENCE</scope>
    <source>
        <strain evidence="14">9144</strain>
    </source>
</reference>
<keyword evidence="4" id="KW-0288">FMN</keyword>
<keyword evidence="15" id="KW-1185">Reference proteome</keyword>
<dbReference type="AlphaFoldDB" id="A0AAD6YBN3"/>
<evidence type="ECO:0000256" key="4">
    <source>
        <dbReference type="ARBA" id="ARBA00022643"/>
    </source>
</evidence>
<evidence type="ECO:0000256" key="10">
    <source>
        <dbReference type="ARBA" id="ARBA00031145"/>
    </source>
</evidence>
<evidence type="ECO:0000256" key="8">
    <source>
        <dbReference type="ARBA" id="ARBA00022827"/>
    </source>
</evidence>
<evidence type="ECO:0000256" key="7">
    <source>
        <dbReference type="ARBA" id="ARBA00022741"/>
    </source>
</evidence>
<evidence type="ECO:0000313" key="15">
    <source>
        <dbReference type="Proteomes" id="UP001219525"/>
    </source>
</evidence>
<evidence type="ECO:0000256" key="3">
    <source>
        <dbReference type="ARBA" id="ARBA00022630"/>
    </source>
</evidence>
<dbReference type="EMBL" id="JARJCW010000060">
    <property type="protein sequence ID" value="KAJ7201052.1"/>
    <property type="molecule type" value="Genomic_DNA"/>
</dbReference>
<accession>A0AAD6YBN3</accession>
<dbReference type="GO" id="GO:0003919">
    <property type="term" value="F:FMN adenylyltransferase activity"/>
    <property type="evidence" value="ECO:0007669"/>
    <property type="project" value="UniProtKB-EC"/>
</dbReference>
<dbReference type="InterPro" id="IPR002500">
    <property type="entry name" value="PAPS_reduct_dom"/>
</dbReference>
<keyword evidence="9" id="KW-0067">ATP-binding</keyword>
<keyword evidence="7" id="KW-0547">Nucleotide-binding</keyword>
<keyword evidence="5" id="KW-0808">Transferase</keyword>
<dbReference type="Proteomes" id="UP001219525">
    <property type="component" value="Unassembled WGS sequence"/>
</dbReference>
<evidence type="ECO:0000256" key="6">
    <source>
        <dbReference type="ARBA" id="ARBA00022695"/>
    </source>
</evidence>
<evidence type="ECO:0000256" key="5">
    <source>
        <dbReference type="ARBA" id="ARBA00022679"/>
    </source>
</evidence>
<evidence type="ECO:0000259" key="13">
    <source>
        <dbReference type="Pfam" id="PF01507"/>
    </source>
</evidence>
<dbReference type="InterPro" id="IPR014729">
    <property type="entry name" value="Rossmann-like_a/b/a_fold"/>
</dbReference>
<keyword evidence="3" id="KW-0285">Flavoprotein</keyword>
<dbReference type="Gene3D" id="3.40.50.620">
    <property type="entry name" value="HUPs"/>
    <property type="match status" value="1"/>
</dbReference>
<comment type="catalytic activity">
    <reaction evidence="12">
        <text>FMN + ATP + H(+) = FAD + diphosphate</text>
        <dbReference type="Rhea" id="RHEA:17237"/>
        <dbReference type="ChEBI" id="CHEBI:15378"/>
        <dbReference type="ChEBI" id="CHEBI:30616"/>
        <dbReference type="ChEBI" id="CHEBI:33019"/>
        <dbReference type="ChEBI" id="CHEBI:57692"/>
        <dbReference type="ChEBI" id="CHEBI:58210"/>
        <dbReference type="EC" id="2.7.7.2"/>
    </reaction>
</comment>
<evidence type="ECO:0000313" key="14">
    <source>
        <dbReference type="EMBL" id="KAJ7201052.1"/>
    </source>
</evidence>
<dbReference type="PANTHER" id="PTHR23293">
    <property type="entry name" value="FAD SYNTHETASE-RELATED FMN ADENYLYLTRANSFERASE"/>
    <property type="match status" value="1"/>
</dbReference>
<dbReference type="SUPFAM" id="SSF52402">
    <property type="entry name" value="Adenine nucleotide alpha hydrolases-like"/>
    <property type="match status" value="1"/>
</dbReference>